<name>A0ABV7LY88_9GAMM</name>
<dbReference type="Proteomes" id="UP001595640">
    <property type="component" value="Unassembled WGS sequence"/>
</dbReference>
<accession>A0ABV7LY88</accession>
<comment type="caution">
    <text evidence="2">The sequence shown here is derived from an EMBL/GenBank/DDBJ whole genome shotgun (WGS) entry which is preliminary data.</text>
</comment>
<feature type="chain" id="PRO_5047263596" description="Secreted protein" evidence="1">
    <location>
        <begin position="24"/>
        <end position="228"/>
    </location>
</feature>
<keyword evidence="1" id="KW-0732">Signal</keyword>
<evidence type="ECO:0000313" key="2">
    <source>
        <dbReference type="EMBL" id="MFC3291591.1"/>
    </source>
</evidence>
<evidence type="ECO:0000313" key="3">
    <source>
        <dbReference type="Proteomes" id="UP001595640"/>
    </source>
</evidence>
<feature type="signal peptide" evidence="1">
    <location>
        <begin position="1"/>
        <end position="23"/>
    </location>
</feature>
<proteinExistence type="predicted"/>
<gene>
    <name evidence="2" type="ORF">ACFOEI_05885</name>
</gene>
<keyword evidence="3" id="KW-1185">Reference proteome</keyword>
<sequence length="228" mass="25643">MPSSSLARLVIGTLLLMAPLVEAADEKEAASFSPANQLLFLDDHLTDVEYPARYHYRFSSTGTADSFNDTIVMDTHNNDDQTKQVHVEYFSGDRQRHIPDIASAKGNPIIMLFLQRDVSEMSSRTGGNWRYFQKQIKLALENAARIEPVTLRYNGSDVAGQRITLQPFADERTHRNEMAAYLDKTYSFLLAEAIPGDVYEMQTTLPANDGGQPVVEHLILDHVEPLKE</sequence>
<dbReference type="EMBL" id="JBHRUH010000011">
    <property type="protein sequence ID" value="MFC3291591.1"/>
    <property type="molecule type" value="Genomic_DNA"/>
</dbReference>
<reference evidence="3" key="1">
    <citation type="journal article" date="2019" name="Int. J. Syst. Evol. Microbiol.">
        <title>The Global Catalogue of Microorganisms (GCM) 10K type strain sequencing project: providing services to taxonomists for standard genome sequencing and annotation.</title>
        <authorList>
            <consortium name="The Broad Institute Genomics Platform"/>
            <consortium name="The Broad Institute Genome Sequencing Center for Infectious Disease"/>
            <person name="Wu L."/>
            <person name="Ma J."/>
        </authorList>
    </citation>
    <scope>NUCLEOTIDE SEQUENCE [LARGE SCALE GENOMIC DNA]</scope>
    <source>
        <strain evidence="3">KCTC 12847</strain>
    </source>
</reference>
<evidence type="ECO:0000256" key="1">
    <source>
        <dbReference type="SAM" id="SignalP"/>
    </source>
</evidence>
<organism evidence="2 3">
    <name type="scientific">Modicisalibacter luteus</name>
    <dbReference type="NCBI Taxonomy" id="453962"/>
    <lineage>
        <taxon>Bacteria</taxon>
        <taxon>Pseudomonadati</taxon>
        <taxon>Pseudomonadota</taxon>
        <taxon>Gammaproteobacteria</taxon>
        <taxon>Oceanospirillales</taxon>
        <taxon>Halomonadaceae</taxon>
        <taxon>Modicisalibacter</taxon>
    </lineage>
</organism>
<evidence type="ECO:0008006" key="4">
    <source>
        <dbReference type="Google" id="ProtNLM"/>
    </source>
</evidence>
<protein>
    <recommendedName>
        <fullName evidence="4">Secreted protein</fullName>
    </recommendedName>
</protein>
<dbReference type="RefSeq" id="WP_019018936.1">
    <property type="nucleotide sequence ID" value="NZ_BMXD01000005.1"/>
</dbReference>